<evidence type="ECO:0000313" key="1">
    <source>
        <dbReference type="EMBL" id="OCL98356.1"/>
    </source>
</evidence>
<dbReference type="EMBL" id="LCUJ01000006">
    <property type="protein sequence ID" value="OCL98356.1"/>
    <property type="molecule type" value="Genomic_DNA"/>
</dbReference>
<organism evidence="1 3">
    <name type="scientific">Aliarcobacter thereius</name>
    <dbReference type="NCBI Taxonomy" id="544718"/>
    <lineage>
        <taxon>Bacteria</taxon>
        <taxon>Pseudomonadati</taxon>
        <taxon>Campylobacterota</taxon>
        <taxon>Epsilonproteobacteria</taxon>
        <taxon>Campylobacterales</taxon>
        <taxon>Arcobacteraceae</taxon>
        <taxon>Aliarcobacter</taxon>
    </lineage>
</organism>
<dbReference type="AlphaFoldDB" id="A0A1C0B5P9"/>
<dbReference type="Proteomes" id="UP000093281">
    <property type="component" value="Unassembled WGS sequence"/>
</dbReference>
<evidence type="ECO:0000313" key="2">
    <source>
        <dbReference type="EMBL" id="TLS71036.1"/>
    </source>
</evidence>
<proteinExistence type="predicted"/>
<evidence type="ECO:0000313" key="3">
    <source>
        <dbReference type="Proteomes" id="UP000093281"/>
    </source>
</evidence>
<dbReference type="EMBL" id="VBUF01000005">
    <property type="protein sequence ID" value="TLS71036.1"/>
    <property type="molecule type" value="Genomic_DNA"/>
</dbReference>
<evidence type="ECO:0000313" key="4">
    <source>
        <dbReference type="Proteomes" id="UP000308001"/>
    </source>
</evidence>
<reference evidence="3" key="2">
    <citation type="submission" date="2015-05" db="EMBL/GenBank/DDBJ databases">
        <authorList>
            <person name="Rovetto F."/>
            <person name="Cocolin L."/>
            <person name="Illeghems K."/>
            <person name="Van Nieuwerburgh F."/>
            <person name="Houf K."/>
        </authorList>
    </citation>
    <scope>NUCLEOTIDE SEQUENCE [LARGE SCALE GENOMIC DNA]</scope>
    <source>
        <strain evidence="3">DU22</strain>
    </source>
</reference>
<gene>
    <name evidence="1" type="ORF">AAX29_01592</name>
    <name evidence="2" type="ORF">FE246_08720</name>
</gene>
<sequence>MAKRKIEASNIDDIIIETKVLNNAKVGRPKKDNKKSIQVNLYFTEGQLEAVEGKMKEIGFSVRQDYFRKLLRADIENFDEL</sequence>
<reference evidence="2 4" key="3">
    <citation type="submission" date="2019-05" db="EMBL/GenBank/DDBJ databases">
        <title>Arcobacter cibarius and Arcobacter thereius providing challenges in identification an antibiotic susceptibility and Quinolone resistance.</title>
        <authorList>
            <person name="Busch A."/>
            <person name="Hanel I."/>
            <person name="Hotzel H."/>
            <person name="Tomaso H."/>
        </authorList>
    </citation>
    <scope>NUCLEOTIDE SEQUENCE [LARGE SCALE GENOMIC DNA]</scope>
    <source>
        <strain evidence="2 4">17CS1191_2</strain>
    </source>
</reference>
<comment type="caution">
    <text evidence="1">The sequence shown here is derived from an EMBL/GenBank/DDBJ whole genome shotgun (WGS) entry which is preliminary data.</text>
</comment>
<reference evidence="1" key="1">
    <citation type="submission" date="2015-05" db="EMBL/GenBank/DDBJ databases">
        <authorList>
            <person name="Wang D.B."/>
            <person name="Wang M."/>
        </authorList>
    </citation>
    <scope>NUCLEOTIDE SEQUENCE [LARGE SCALE GENOMIC DNA]</scope>
    <source>
        <strain evidence="1">DU22</strain>
    </source>
</reference>
<accession>A0A1C0B5P9</accession>
<dbReference type="RefSeq" id="WP_066184607.1">
    <property type="nucleotide sequence ID" value="NZ_LCUJ01000006.1"/>
</dbReference>
<protein>
    <submittedName>
        <fullName evidence="1">Uncharacterized protein</fullName>
    </submittedName>
</protein>
<dbReference type="OrthoDB" id="5346540at2"/>
<dbReference type="Proteomes" id="UP000308001">
    <property type="component" value="Unassembled WGS sequence"/>
</dbReference>
<name>A0A1C0B5P9_9BACT</name>